<sequence>MGVAVGMVESRGLPPTLAAADAMCKAARVTLVSMEKLSGGYYTAVVRGSVSEVKIAVAAGVEAAKKCTCYVEKTVFCSSHIIARPHENVVGVLPIDYTDSVAEFRV</sequence>
<dbReference type="SMART" id="SM00877">
    <property type="entry name" value="BMC"/>
    <property type="match status" value="1"/>
</dbReference>
<evidence type="ECO:0000256" key="6">
    <source>
        <dbReference type="HAMAP-Rule" id="MF_00854"/>
    </source>
</evidence>
<accession>A0A098THG4</accession>
<dbReference type="HAMAP" id="MF_00854">
    <property type="entry name" value="CcmK"/>
    <property type="match status" value="1"/>
</dbReference>
<dbReference type="GO" id="GO:0015977">
    <property type="term" value="P:carbon fixation"/>
    <property type="evidence" value="ECO:0007669"/>
    <property type="project" value="UniProtKB-UniRule"/>
</dbReference>
<comment type="caution">
    <text evidence="8">The sequence shown here is derived from an EMBL/GenBank/DDBJ whole genome shotgun (WGS) entry which is preliminary data.</text>
</comment>
<dbReference type="EMBL" id="JJML01000041">
    <property type="protein sequence ID" value="KGF72020.1"/>
    <property type="molecule type" value="Genomic_DNA"/>
</dbReference>
<dbReference type="RefSeq" id="WP_036535033.1">
    <property type="nucleotide sequence ID" value="NZ_JJML01000041.1"/>
</dbReference>
<evidence type="ECO:0000313" key="8">
    <source>
        <dbReference type="EMBL" id="KGF72020.1"/>
    </source>
</evidence>
<evidence type="ECO:0000256" key="4">
    <source>
        <dbReference type="ARBA" id="ARBA00023669"/>
    </source>
</evidence>
<dbReference type="InterPro" id="IPR044872">
    <property type="entry name" value="CcmK/CsoS1_BMC"/>
</dbReference>
<proteinExistence type="inferred from homology"/>
<comment type="domain">
    <text evidence="6">The tight homohexamer forms a small pore which is positively charged.</text>
</comment>
<name>A0A098THG4_9CYAN</name>
<dbReference type="SUPFAM" id="SSF143414">
    <property type="entry name" value="CcmK-like"/>
    <property type="match status" value="1"/>
</dbReference>
<dbReference type="InterPro" id="IPR050575">
    <property type="entry name" value="BMC_shell"/>
</dbReference>
<dbReference type="OrthoDB" id="531065at2"/>
<feature type="domain" description="BMC" evidence="7">
    <location>
        <begin position="4"/>
        <end position="94"/>
    </location>
</feature>
<dbReference type="Proteomes" id="UP000030170">
    <property type="component" value="Unassembled WGS sequence"/>
</dbReference>
<dbReference type="AlphaFoldDB" id="A0A098THG4"/>
<dbReference type="GO" id="GO:0043886">
    <property type="term" value="F:structural constituent of carboxysome shell"/>
    <property type="evidence" value="ECO:0007669"/>
    <property type="project" value="UniProtKB-UniRule"/>
</dbReference>
<reference evidence="8 9" key="1">
    <citation type="journal article" date="2014" name="Mol. Ecol.">
        <title>Evolution of Synechococcus.</title>
        <authorList>
            <person name="Dvorak P."/>
            <person name="Casamatta D."/>
            <person name="Hasler P."/>
            <person name="Poulickova A."/>
            <person name="Ondrej V."/>
            <person name="Sanges R."/>
        </authorList>
    </citation>
    <scope>NUCLEOTIDE SEQUENCE [LARGE SCALE GENOMIC DNA]</scope>
    <source>
        <strain evidence="8 9">CAUP A 1101</strain>
    </source>
</reference>
<dbReference type="PANTHER" id="PTHR33941">
    <property type="entry name" value="PROPANEDIOL UTILIZATION PROTEIN PDUA"/>
    <property type="match status" value="1"/>
</dbReference>
<evidence type="ECO:0000256" key="2">
    <source>
        <dbReference type="ARBA" id="ARBA00023300"/>
    </source>
</evidence>
<protein>
    <recommendedName>
        <fullName evidence="6">Carboxysome shell protein CcmK</fullName>
    </recommendedName>
    <alternativeName>
        <fullName evidence="6">Carbon dioxide-concentrating mechanism protein CcmK</fullName>
    </alternativeName>
</protein>
<dbReference type="InterPro" id="IPR000249">
    <property type="entry name" value="BMC_dom"/>
</dbReference>
<comment type="subcellular location">
    <subcellularLocation>
        <location evidence="3 6">Carboxysome</location>
    </subcellularLocation>
</comment>
<comment type="similarity">
    <text evidence="6">Belongs to the bacterial microcompartments protein family. CcmK subfamily.</text>
</comment>
<comment type="function">
    <text evidence="6">One of the shell proteins of the carboxysome, a polyhedral inclusion where RuBisCO (ribulose bisphosphate carboxylase, rbcL-rbcS) is sequestered. Assembles into hexamers which make sheets that form the facets of the polyhedral carboxysome. The hexamer central pore probably regulates metabolite flux.</text>
</comment>
<dbReference type="Pfam" id="PF00936">
    <property type="entry name" value="BMC"/>
    <property type="match status" value="1"/>
</dbReference>
<gene>
    <name evidence="6" type="primary">ccmK</name>
    <name evidence="8" type="ORF">DO97_13400</name>
</gene>
<keyword evidence="9" id="KW-1185">Reference proteome</keyword>
<dbReference type="GO" id="GO:0015979">
    <property type="term" value="P:photosynthesis"/>
    <property type="evidence" value="ECO:0007669"/>
    <property type="project" value="UniProtKB-KW"/>
</dbReference>
<dbReference type="STRING" id="1497020.DO97_13400"/>
<dbReference type="InterPro" id="IPR037233">
    <property type="entry name" value="CcmK-like_sf"/>
</dbReference>
<keyword evidence="5" id="KW-1283">Bacterial microcompartment</keyword>
<dbReference type="InterPro" id="IPR046380">
    <property type="entry name" value="CcmK"/>
</dbReference>
<organism evidence="8 9">
    <name type="scientific">Neosynechococcus sphagnicola sy1</name>
    <dbReference type="NCBI Taxonomy" id="1497020"/>
    <lineage>
        <taxon>Bacteria</taxon>
        <taxon>Bacillati</taxon>
        <taxon>Cyanobacteriota</taxon>
        <taxon>Cyanophyceae</taxon>
        <taxon>Neosynechococcales</taxon>
        <taxon>Neosynechococcaceae</taxon>
        <taxon>Neosynechococcus</taxon>
    </lineage>
</organism>
<evidence type="ECO:0000256" key="1">
    <source>
        <dbReference type="ARBA" id="ARBA00022531"/>
    </source>
</evidence>
<dbReference type="PANTHER" id="PTHR33941:SF13">
    <property type="entry name" value="CARBOXYSOME SHELL PROTEIN CCMK4"/>
    <property type="match status" value="1"/>
</dbReference>
<keyword evidence="4 6" id="KW-1282">Carboxysome</keyword>
<evidence type="ECO:0000313" key="9">
    <source>
        <dbReference type="Proteomes" id="UP000030170"/>
    </source>
</evidence>
<keyword evidence="1 6" id="KW-0602">Photosynthesis</keyword>
<evidence type="ECO:0000259" key="7">
    <source>
        <dbReference type="PROSITE" id="PS51930"/>
    </source>
</evidence>
<evidence type="ECO:0000256" key="5">
    <source>
        <dbReference type="ARBA" id="ARBA00024446"/>
    </source>
</evidence>
<dbReference type="GO" id="GO:0031470">
    <property type="term" value="C:carboxysome"/>
    <property type="evidence" value="ECO:0007669"/>
    <property type="project" value="UniProtKB-SubCell"/>
</dbReference>
<dbReference type="PROSITE" id="PS51930">
    <property type="entry name" value="BMC_2"/>
    <property type="match status" value="1"/>
</dbReference>
<dbReference type="Gene3D" id="3.30.70.1710">
    <property type="match status" value="1"/>
</dbReference>
<keyword evidence="2 6" id="KW-0120">Carbon dioxide fixation</keyword>
<comment type="subunit">
    <text evidence="6">Homohexamer. Interacts with CcmN and CcmO in the carboxysome.</text>
</comment>
<evidence type="ECO:0000256" key="3">
    <source>
        <dbReference type="ARBA" id="ARBA00023587"/>
    </source>
</evidence>